<evidence type="ECO:0000313" key="1">
    <source>
        <dbReference type="EMBL" id="MPN56802.1"/>
    </source>
</evidence>
<dbReference type="EMBL" id="VSSQ01127571">
    <property type="protein sequence ID" value="MPN56802.1"/>
    <property type="molecule type" value="Genomic_DNA"/>
</dbReference>
<proteinExistence type="predicted"/>
<gene>
    <name evidence="1" type="ORF">SDC9_204494</name>
</gene>
<comment type="caution">
    <text evidence="1">The sequence shown here is derived from an EMBL/GenBank/DDBJ whole genome shotgun (WGS) entry which is preliminary data.</text>
</comment>
<name>A0A645J128_9ZZZZ</name>
<organism evidence="1">
    <name type="scientific">bioreactor metagenome</name>
    <dbReference type="NCBI Taxonomy" id="1076179"/>
    <lineage>
        <taxon>unclassified sequences</taxon>
        <taxon>metagenomes</taxon>
        <taxon>ecological metagenomes</taxon>
    </lineage>
</organism>
<accession>A0A645J128</accession>
<protein>
    <submittedName>
        <fullName evidence="1">Uncharacterized protein</fullName>
    </submittedName>
</protein>
<reference evidence="1" key="1">
    <citation type="submission" date="2019-08" db="EMBL/GenBank/DDBJ databases">
        <authorList>
            <person name="Kucharzyk K."/>
            <person name="Murdoch R.W."/>
            <person name="Higgins S."/>
            <person name="Loffler F."/>
        </authorList>
    </citation>
    <scope>NUCLEOTIDE SEQUENCE</scope>
</reference>
<dbReference type="AlphaFoldDB" id="A0A645J128"/>
<sequence length="70" mass="7618">MAILNYMGLGQLTTTPGLRPLLEVNAVSTRPTSPSRSEVDAADGVDDLFDPGEVLNYQTNFWEPGQNHLS</sequence>